<dbReference type="InterPro" id="IPR027417">
    <property type="entry name" value="P-loop_NTPase"/>
</dbReference>
<dbReference type="eggNOG" id="KOG0058">
    <property type="taxonomic scope" value="Eukaryota"/>
</dbReference>
<evidence type="ECO:0000313" key="10">
    <source>
        <dbReference type="EMBL" id="KNC75702.1"/>
    </source>
</evidence>
<dbReference type="RefSeq" id="XP_014149604.1">
    <property type="nucleotide sequence ID" value="XM_014294129.1"/>
</dbReference>
<evidence type="ECO:0000256" key="7">
    <source>
        <dbReference type="ARBA" id="ARBA00023136"/>
    </source>
</evidence>
<proteinExistence type="predicted"/>
<feature type="transmembrane region" description="Helical" evidence="8">
    <location>
        <begin position="165"/>
        <end position="186"/>
    </location>
</feature>
<dbReference type="Gene3D" id="3.40.50.300">
    <property type="entry name" value="P-loop containing nucleotide triphosphate hydrolases"/>
    <property type="match status" value="1"/>
</dbReference>
<keyword evidence="11" id="KW-1185">Reference proteome</keyword>
<dbReference type="Pfam" id="PF00005">
    <property type="entry name" value="ABC_tran"/>
    <property type="match status" value="1"/>
</dbReference>
<dbReference type="CDD" id="cd18573">
    <property type="entry name" value="ABC_6TM_ABCB10_like"/>
    <property type="match status" value="1"/>
</dbReference>
<feature type="transmembrane region" description="Helical" evidence="8">
    <location>
        <begin position="206"/>
        <end position="228"/>
    </location>
</feature>
<sequence>MSQVPPSLYATRGVQICTNRPLVRGKNQSYQAAITGCVSSMRGVRFGITRSMSSMIRPQAQNASRGAPVGFGSGRTFAGGPMAMVIGENGMRVTRTGLETNLFDSTSMRLYCSKARAKPFSKEVPSTAESITKAAGSETAEPATKAPKPSIKTLFSFAKPEAAKLVAAVALLFVSSAVTVSVPYGVGKVIDMIVDPEHGMEKLRTLSWAIGGVFLVGGLANFGRVYLFQTSSQNIVARLRSRVFRSIMTQETAFFDKNQSGELVNRLSADTQLVGKSITESISDILRNVIQAGAGIGMMAAMSMKLMATVTGVVPVVGLMAMGYGRYVKSLSKRVQDSLAETTQVGQERIANIRTVRAFAKETDEMARFDSKVNDVRKLGHTEALAQGMFFGSTGMTGNFIMLGVLWYGGNMMQTGELTVGNLTSFLLYTVYVAGSVVNLSRCYSDLMRGAGAGERLFELLHRDPKMNFEGGTTIPKEEFKGSLEFENVDFSYESRGDAKVFDGLNLSVPANSVLGVVGGSGSGKSTLGSILFRLYDVNSGTVKIDGRDVRDLDPHWLRSHVGVVSQEPTLFSGSIADNIAYGCDDADVREI</sequence>
<keyword evidence="5 8" id="KW-1133">Transmembrane helix</keyword>
<gene>
    <name evidence="10" type="ORF">SARC_11779</name>
</gene>
<dbReference type="GO" id="GO:0016887">
    <property type="term" value="F:ATP hydrolysis activity"/>
    <property type="evidence" value="ECO:0007669"/>
    <property type="project" value="InterPro"/>
</dbReference>
<evidence type="ECO:0000256" key="3">
    <source>
        <dbReference type="ARBA" id="ARBA00022792"/>
    </source>
</evidence>
<dbReference type="PANTHER" id="PTHR43394">
    <property type="entry name" value="ATP-DEPENDENT PERMEASE MDL1, MITOCHONDRIAL"/>
    <property type="match status" value="1"/>
</dbReference>
<evidence type="ECO:0000256" key="5">
    <source>
        <dbReference type="ARBA" id="ARBA00022989"/>
    </source>
</evidence>
<feature type="transmembrane region" description="Helical" evidence="8">
    <location>
        <begin position="420"/>
        <end position="440"/>
    </location>
</feature>
<dbReference type="GO" id="GO:0005524">
    <property type="term" value="F:ATP binding"/>
    <property type="evidence" value="ECO:0007669"/>
    <property type="project" value="InterPro"/>
</dbReference>
<dbReference type="OrthoDB" id="6500128at2759"/>
<dbReference type="PROSITE" id="PS50929">
    <property type="entry name" value="ABC_TM1F"/>
    <property type="match status" value="1"/>
</dbReference>
<feature type="transmembrane region" description="Helical" evidence="8">
    <location>
        <begin position="384"/>
        <end position="408"/>
    </location>
</feature>
<dbReference type="PANTHER" id="PTHR43394:SF1">
    <property type="entry name" value="ATP-BINDING CASSETTE SUB-FAMILY B MEMBER 10, MITOCHONDRIAL"/>
    <property type="match status" value="1"/>
</dbReference>
<organism evidence="10 11">
    <name type="scientific">Sphaeroforma arctica JP610</name>
    <dbReference type="NCBI Taxonomy" id="667725"/>
    <lineage>
        <taxon>Eukaryota</taxon>
        <taxon>Ichthyosporea</taxon>
        <taxon>Ichthyophonida</taxon>
        <taxon>Sphaeroforma</taxon>
    </lineage>
</organism>
<evidence type="ECO:0000256" key="8">
    <source>
        <dbReference type="SAM" id="Phobius"/>
    </source>
</evidence>
<evidence type="ECO:0000256" key="2">
    <source>
        <dbReference type="ARBA" id="ARBA00022692"/>
    </source>
</evidence>
<evidence type="ECO:0000256" key="4">
    <source>
        <dbReference type="ARBA" id="ARBA00022946"/>
    </source>
</evidence>
<dbReference type="STRING" id="667725.A0A0L0FFZ9"/>
<dbReference type="Gene3D" id="1.20.1560.10">
    <property type="entry name" value="ABC transporter type 1, transmembrane domain"/>
    <property type="match status" value="1"/>
</dbReference>
<comment type="subcellular location">
    <subcellularLocation>
        <location evidence="1">Membrane</location>
        <topology evidence="1">Multi-pass membrane protein</topology>
    </subcellularLocation>
</comment>
<dbReference type="Proteomes" id="UP000054560">
    <property type="component" value="Unassembled WGS sequence"/>
</dbReference>
<keyword evidence="7 8" id="KW-0472">Membrane</keyword>
<dbReference type="AlphaFoldDB" id="A0A0L0FFZ9"/>
<feature type="transmembrane region" description="Helical" evidence="8">
    <location>
        <begin position="306"/>
        <end position="325"/>
    </location>
</feature>
<feature type="non-terminal residue" evidence="10">
    <location>
        <position position="592"/>
    </location>
</feature>
<keyword evidence="3" id="KW-0999">Mitochondrion inner membrane</keyword>
<dbReference type="InterPro" id="IPR039421">
    <property type="entry name" value="Type_1_exporter"/>
</dbReference>
<feature type="domain" description="ABC transmembrane type-1" evidence="9">
    <location>
        <begin position="166"/>
        <end position="449"/>
    </location>
</feature>
<evidence type="ECO:0000259" key="9">
    <source>
        <dbReference type="PROSITE" id="PS50929"/>
    </source>
</evidence>
<dbReference type="FunFam" id="1.20.1560.10:FF:000048">
    <property type="entry name" value="ATP-binding cassette sub-family B member 10, mitochondrial"/>
    <property type="match status" value="1"/>
</dbReference>
<evidence type="ECO:0000256" key="1">
    <source>
        <dbReference type="ARBA" id="ARBA00004141"/>
    </source>
</evidence>
<dbReference type="GO" id="GO:0090374">
    <property type="term" value="P:oligopeptide export from mitochondrion"/>
    <property type="evidence" value="ECO:0007669"/>
    <property type="project" value="TreeGrafter"/>
</dbReference>
<reference evidence="10 11" key="1">
    <citation type="submission" date="2011-02" db="EMBL/GenBank/DDBJ databases">
        <title>The Genome Sequence of Sphaeroforma arctica JP610.</title>
        <authorList>
            <consortium name="The Broad Institute Genome Sequencing Platform"/>
            <person name="Russ C."/>
            <person name="Cuomo C."/>
            <person name="Young S.K."/>
            <person name="Zeng Q."/>
            <person name="Gargeya S."/>
            <person name="Alvarado L."/>
            <person name="Berlin A."/>
            <person name="Chapman S.B."/>
            <person name="Chen Z."/>
            <person name="Freedman E."/>
            <person name="Gellesch M."/>
            <person name="Goldberg J."/>
            <person name="Griggs A."/>
            <person name="Gujja S."/>
            <person name="Heilman E."/>
            <person name="Heiman D."/>
            <person name="Howarth C."/>
            <person name="Mehta T."/>
            <person name="Neiman D."/>
            <person name="Pearson M."/>
            <person name="Roberts A."/>
            <person name="Saif S."/>
            <person name="Shea T."/>
            <person name="Shenoy N."/>
            <person name="Sisk P."/>
            <person name="Stolte C."/>
            <person name="Sykes S."/>
            <person name="White J."/>
            <person name="Yandava C."/>
            <person name="Burger G."/>
            <person name="Gray M.W."/>
            <person name="Holland P.W.H."/>
            <person name="King N."/>
            <person name="Lang F.B.F."/>
            <person name="Roger A.J."/>
            <person name="Ruiz-Trillo I."/>
            <person name="Haas B."/>
            <person name="Nusbaum C."/>
            <person name="Birren B."/>
        </authorList>
    </citation>
    <scope>NUCLEOTIDE SEQUENCE [LARGE SCALE GENOMIC DNA]</scope>
    <source>
        <strain evidence="10 11">JP610</strain>
    </source>
</reference>
<dbReference type="InterPro" id="IPR003439">
    <property type="entry name" value="ABC_transporter-like_ATP-bd"/>
</dbReference>
<dbReference type="SUPFAM" id="SSF90123">
    <property type="entry name" value="ABC transporter transmembrane region"/>
    <property type="match status" value="1"/>
</dbReference>
<dbReference type="InterPro" id="IPR011527">
    <property type="entry name" value="ABC1_TM_dom"/>
</dbReference>
<name>A0A0L0FFZ9_9EUKA</name>
<dbReference type="GO" id="GO:0015421">
    <property type="term" value="F:ABC-type oligopeptide transporter activity"/>
    <property type="evidence" value="ECO:0007669"/>
    <property type="project" value="TreeGrafter"/>
</dbReference>
<dbReference type="EMBL" id="KQ243465">
    <property type="protein sequence ID" value="KNC75702.1"/>
    <property type="molecule type" value="Genomic_DNA"/>
</dbReference>
<dbReference type="GO" id="GO:0005743">
    <property type="term" value="C:mitochondrial inner membrane"/>
    <property type="evidence" value="ECO:0007669"/>
    <property type="project" value="TreeGrafter"/>
</dbReference>
<keyword evidence="4" id="KW-0809">Transit peptide</keyword>
<evidence type="ECO:0000256" key="6">
    <source>
        <dbReference type="ARBA" id="ARBA00023128"/>
    </source>
</evidence>
<accession>A0A0L0FFZ9</accession>
<keyword evidence="6" id="KW-0496">Mitochondrion</keyword>
<keyword evidence="2 8" id="KW-0812">Transmembrane</keyword>
<dbReference type="SUPFAM" id="SSF52540">
    <property type="entry name" value="P-loop containing nucleoside triphosphate hydrolases"/>
    <property type="match status" value="1"/>
</dbReference>
<dbReference type="Pfam" id="PF00664">
    <property type="entry name" value="ABC_membrane"/>
    <property type="match status" value="1"/>
</dbReference>
<dbReference type="GeneID" id="25912283"/>
<protein>
    <recommendedName>
        <fullName evidence="9">ABC transmembrane type-1 domain-containing protein</fullName>
    </recommendedName>
</protein>
<evidence type="ECO:0000313" key="11">
    <source>
        <dbReference type="Proteomes" id="UP000054560"/>
    </source>
</evidence>
<dbReference type="InterPro" id="IPR036640">
    <property type="entry name" value="ABC1_TM_sf"/>
</dbReference>